<feature type="binding site" evidence="1">
    <location>
        <position position="82"/>
    </location>
    <ligand>
        <name>Mg(2+)</name>
        <dbReference type="ChEBI" id="CHEBI:18420"/>
        <label>1</label>
        <note>catalytic</note>
    </ligand>
</feature>
<evidence type="ECO:0000313" key="2">
    <source>
        <dbReference type="EMBL" id="MCA9385551.1"/>
    </source>
</evidence>
<keyword evidence="1" id="KW-0479">Metal-binding</keyword>
<dbReference type="PANTHER" id="PTHR20854:SF17">
    <property type="entry name" value="PHOSPHATASE IMPL1, CHLOROPLASTIC"/>
    <property type="match status" value="1"/>
</dbReference>
<gene>
    <name evidence="2" type="ORF">KC717_02795</name>
</gene>
<dbReference type="InterPro" id="IPR000760">
    <property type="entry name" value="Inositol_monophosphatase-like"/>
</dbReference>
<dbReference type="Pfam" id="PF00459">
    <property type="entry name" value="Inositol_P"/>
    <property type="match status" value="1"/>
</dbReference>
<protein>
    <submittedName>
        <fullName evidence="2">Inositol monophosphatase</fullName>
    </submittedName>
</protein>
<dbReference type="GO" id="GO:0046872">
    <property type="term" value="F:metal ion binding"/>
    <property type="evidence" value="ECO:0007669"/>
    <property type="project" value="UniProtKB-KW"/>
</dbReference>
<evidence type="ECO:0000313" key="3">
    <source>
        <dbReference type="Proteomes" id="UP000754563"/>
    </source>
</evidence>
<comment type="cofactor">
    <cofactor evidence="1">
        <name>Mg(2+)</name>
        <dbReference type="ChEBI" id="CHEBI:18420"/>
    </cofactor>
</comment>
<feature type="binding site" evidence="1">
    <location>
        <position position="85"/>
    </location>
    <ligand>
        <name>Mg(2+)</name>
        <dbReference type="ChEBI" id="CHEBI:18420"/>
        <label>1</label>
        <note>catalytic</note>
    </ligand>
</feature>
<proteinExistence type="predicted"/>
<evidence type="ECO:0000256" key="1">
    <source>
        <dbReference type="PIRSR" id="PIRSR600760-2"/>
    </source>
</evidence>
<dbReference type="GO" id="GO:0006020">
    <property type="term" value="P:inositol metabolic process"/>
    <property type="evidence" value="ECO:0007669"/>
    <property type="project" value="TreeGrafter"/>
</dbReference>
<organism evidence="2 3">
    <name type="scientific">Candidatus Dojkabacteria bacterium</name>
    <dbReference type="NCBI Taxonomy" id="2099670"/>
    <lineage>
        <taxon>Bacteria</taxon>
        <taxon>Candidatus Dojkabacteria</taxon>
    </lineage>
</organism>
<feature type="binding site" evidence="1">
    <location>
        <position position="84"/>
    </location>
    <ligand>
        <name>Mg(2+)</name>
        <dbReference type="ChEBI" id="CHEBI:18420"/>
        <label>1</label>
        <note>catalytic</note>
    </ligand>
</feature>
<dbReference type="GO" id="GO:0007165">
    <property type="term" value="P:signal transduction"/>
    <property type="evidence" value="ECO:0007669"/>
    <property type="project" value="TreeGrafter"/>
</dbReference>
<dbReference type="PANTHER" id="PTHR20854">
    <property type="entry name" value="INOSITOL MONOPHOSPHATASE"/>
    <property type="match status" value="1"/>
</dbReference>
<reference evidence="2" key="2">
    <citation type="journal article" date="2021" name="Microbiome">
        <title>Successional dynamics and alternative stable states in a saline activated sludge microbial community over 9 years.</title>
        <authorList>
            <person name="Wang Y."/>
            <person name="Ye J."/>
            <person name="Ju F."/>
            <person name="Liu L."/>
            <person name="Boyd J.A."/>
            <person name="Deng Y."/>
            <person name="Parks D.H."/>
            <person name="Jiang X."/>
            <person name="Yin X."/>
            <person name="Woodcroft B.J."/>
            <person name="Tyson G.W."/>
            <person name="Hugenholtz P."/>
            <person name="Polz M.F."/>
            <person name="Zhang T."/>
        </authorList>
    </citation>
    <scope>NUCLEOTIDE SEQUENCE</scope>
    <source>
        <strain evidence="2">HKST-UBA11</strain>
    </source>
</reference>
<name>A0A955L8Q0_9BACT</name>
<feature type="binding site" evidence="1">
    <location>
        <position position="208"/>
    </location>
    <ligand>
        <name>Mg(2+)</name>
        <dbReference type="ChEBI" id="CHEBI:18420"/>
        <label>1</label>
        <note>catalytic</note>
    </ligand>
</feature>
<dbReference type="EMBL" id="JAGQLH010000026">
    <property type="protein sequence ID" value="MCA9385551.1"/>
    <property type="molecule type" value="Genomic_DNA"/>
</dbReference>
<keyword evidence="1" id="KW-0460">Magnesium</keyword>
<feature type="binding site" evidence="1">
    <location>
        <position position="66"/>
    </location>
    <ligand>
        <name>Mg(2+)</name>
        <dbReference type="ChEBI" id="CHEBI:18420"/>
        <label>1</label>
        <note>catalytic</note>
    </ligand>
</feature>
<dbReference type="SUPFAM" id="SSF56655">
    <property type="entry name" value="Carbohydrate phosphatase"/>
    <property type="match status" value="1"/>
</dbReference>
<dbReference type="Gene3D" id="3.40.190.80">
    <property type="match status" value="1"/>
</dbReference>
<dbReference type="Gene3D" id="3.30.540.10">
    <property type="entry name" value="Fructose-1,6-Bisphosphatase, subunit A, domain 1"/>
    <property type="match status" value="1"/>
</dbReference>
<comment type="caution">
    <text evidence="2">The sequence shown here is derived from an EMBL/GenBank/DDBJ whole genome shotgun (WGS) entry which is preliminary data.</text>
</comment>
<dbReference type="GO" id="GO:0008934">
    <property type="term" value="F:inositol monophosphate 1-phosphatase activity"/>
    <property type="evidence" value="ECO:0007669"/>
    <property type="project" value="TreeGrafter"/>
</dbReference>
<accession>A0A955L8Q0</accession>
<dbReference type="PRINTS" id="PR00377">
    <property type="entry name" value="IMPHPHTASES"/>
</dbReference>
<dbReference type="Proteomes" id="UP000754563">
    <property type="component" value="Unassembled WGS sequence"/>
</dbReference>
<reference evidence="2" key="1">
    <citation type="submission" date="2020-04" db="EMBL/GenBank/DDBJ databases">
        <authorList>
            <person name="Zhang T."/>
        </authorList>
    </citation>
    <scope>NUCLEOTIDE SEQUENCE</scope>
    <source>
        <strain evidence="2">HKST-UBA11</strain>
    </source>
</reference>
<sequence>MNDVFKAVACDIALYAGEIMLDNFSFQTQTDYKADNSPITIADTTINSYVINQIQEKFPEHSIYGEEQSMYVEGSEYLWVCDPIDGTIPFSRGIPTNVFSLALVKDELPILAVVYDPYTKRLYSAEKGKGAFVNNEPLHVSKKTKLDHTTIVSAPTWPNMQFPTYDLHPYIVRSGGYTLDFHSTVNAGMMVAAGKFEAMVFGGTTAHDVATVKLIVEEAGGKVTNIFGEEQSYTKVIDGAIASNGVLHDEIISIVKEQCLNV</sequence>
<dbReference type="AlphaFoldDB" id="A0A955L8Q0"/>